<feature type="transmembrane region" description="Helical" evidence="7">
    <location>
        <begin position="93"/>
        <end position="112"/>
    </location>
</feature>
<keyword evidence="6 7" id="KW-0472">Membrane</keyword>
<proteinExistence type="predicted"/>
<feature type="transmembrane region" description="Helical" evidence="7">
    <location>
        <begin position="32"/>
        <end position="51"/>
    </location>
</feature>
<keyword evidence="2" id="KW-0813">Transport</keyword>
<evidence type="ECO:0000256" key="7">
    <source>
        <dbReference type="SAM" id="Phobius"/>
    </source>
</evidence>
<evidence type="ECO:0000313" key="9">
    <source>
        <dbReference type="EMBL" id="KAH7570925.1"/>
    </source>
</evidence>
<reference evidence="9 10" key="1">
    <citation type="submission" date="2021-02" db="EMBL/GenBank/DDBJ databases">
        <title>Plant Genome Project.</title>
        <authorList>
            <person name="Zhang R.-G."/>
        </authorList>
    </citation>
    <scope>NUCLEOTIDE SEQUENCE [LARGE SCALE GENOMIC DNA]</scope>
    <source>
        <tissue evidence="9">Leaves</tissue>
    </source>
</reference>
<dbReference type="PANTHER" id="PTHR22950:SF674">
    <property type="entry name" value="AMINO ACID TRANSPORTER AVT3A"/>
    <property type="match status" value="1"/>
</dbReference>
<dbReference type="InterPro" id="IPR013057">
    <property type="entry name" value="AA_transpt_TM"/>
</dbReference>
<dbReference type="PANTHER" id="PTHR22950">
    <property type="entry name" value="AMINO ACID TRANSPORTER"/>
    <property type="match status" value="1"/>
</dbReference>
<dbReference type="Proteomes" id="UP000827721">
    <property type="component" value="Unassembled WGS sequence"/>
</dbReference>
<sequence>MGSIILFSVAVLTYYCMMLLVLTRRRLETPHVFSKIASFGDLGFAVCGSISRLSVDVIIVLAHAGFCISYLIFIGNTLVYVFNNSEESYSHKILGFFTPKFLYIWGCFPFLLRLKSIPTLIHLAPLSIFADVVDLGAIGVNKNIYEEIVGEKPNYGGRCHDFLGVRPVLKAFGDLSIFSYGIGVAIMPLKGSA</sequence>
<evidence type="ECO:0000259" key="8">
    <source>
        <dbReference type="Pfam" id="PF01490"/>
    </source>
</evidence>
<evidence type="ECO:0000256" key="5">
    <source>
        <dbReference type="ARBA" id="ARBA00022989"/>
    </source>
</evidence>
<comment type="caution">
    <text evidence="9">The sequence shown here is derived from an EMBL/GenBank/DDBJ whole genome shotgun (WGS) entry which is preliminary data.</text>
</comment>
<name>A0ABQ8I2U7_9ROSI</name>
<evidence type="ECO:0000256" key="4">
    <source>
        <dbReference type="ARBA" id="ARBA00022970"/>
    </source>
</evidence>
<accession>A0ABQ8I2U7</accession>
<feature type="transmembrane region" description="Helical" evidence="7">
    <location>
        <begin position="6"/>
        <end position="23"/>
    </location>
</feature>
<gene>
    <name evidence="9" type="ORF">JRO89_XS05G0224400</name>
</gene>
<organism evidence="9 10">
    <name type="scientific">Xanthoceras sorbifolium</name>
    <dbReference type="NCBI Taxonomy" id="99658"/>
    <lineage>
        <taxon>Eukaryota</taxon>
        <taxon>Viridiplantae</taxon>
        <taxon>Streptophyta</taxon>
        <taxon>Embryophyta</taxon>
        <taxon>Tracheophyta</taxon>
        <taxon>Spermatophyta</taxon>
        <taxon>Magnoliopsida</taxon>
        <taxon>eudicotyledons</taxon>
        <taxon>Gunneridae</taxon>
        <taxon>Pentapetalae</taxon>
        <taxon>rosids</taxon>
        <taxon>malvids</taxon>
        <taxon>Sapindales</taxon>
        <taxon>Sapindaceae</taxon>
        <taxon>Xanthoceroideae</taxon>
        <taxon>Xanthoceras</taxon>
    </lineage>
</organism>
<evidence type="ECO:0000256" key="6">
    <source>
        <dbReference type="ARBA" id="ARBA00023136"/>
    </source>
</evidence>
<keyword evidence="4" id="KW-0029">Amino-acid transport</keyword>
<evidence type="ECO:0000256" key="2">
    <source>
        <dbReference type="ARBA" id="ARBA00022448"/>
    </source>
</evidence>
<keyword evidence="5 7" id="KW-1133">Transmembrane helix</keyword>
<keyword evidence="3 7" id="KW-0812">Transmembrane</keyword>
<evidence type="ECO:0000256" key="3">
    <source>
        <dbReference type="ARBA" id="ARBA00022692"/>
    </source>
</evidence>
<dbReference type="EMBL" id="JAFEMO010000005">
    <property type="protein sequence ID" value="KAH7570925.1"/>
    <property type="molecule type" value="Genomic_DNA"/>
</dbReference>
<dbReference type="Pfam" id="PF01490">
    <property type="entry name" value="Aa_trans"/>
    <property type="match status" value="1"/>
</dbReference>
<feature type="domain" description="Amino acid transporter transmembrane" evidence="8">
    <location>
        <begin position="2"/>
        <end position="189"/>
    </location>
</feature>
<feature type="transmembrane region" description="Helical" evidence="7">
    <location>
        <begin position="57"/>
        <end position="81"/>
    </location>
</feature>
<evidence type="ECO:0000256" key="1">
    <source>
        <dbReference type="ARBA" id="ARBA00004141"/>
    </source>
</evidence>
<evidence type="ECO:0000313" key="10">
    <source>
        <dbReference type="Proteomes" id="UP000827721"/>
    </source>
</evidence>
<keyword evidence="10" id="KW-1185">Reference proteome</keyword>
<protein>
    <recommendedName>
        <fullName evidence="8">Amino acid transporter transmembrane domain-containing protein</fullName>
    </recommendedName>
</protein>
<comment type="subcellular location">
    <subcellularLocation>
        <location evidence="1">Membrane</location>
        <topology evidence="1">Multi-pass membrane protein</topology>
    </subcellularLocation>
</comment>